<comment type="caution">
    <text evidence="3">The sequence shown here is derived from an EMBL/GenBank/DDBJ whole genome shotgun (WGS) entry which is preliminary data.</text>
</comment>
<feature type="compositionally biased region" description="Polar residues" evidence="1">
    <location>
        <begin position="205"/>
        <end position="228"/>
    </location>
</feature>
<feature type="compositionally biased region" description="Low complexity" evidence="1">
    <location>
        <begin position="181"/>
        <end position="193"/>
    </location>
</feature>
<dbReference type="Proteomes" id="UP001642540">
    <property type="component" value="Unassembled WGS sequence"/>
</dbReference>
<evidence type="ECO:0000313" key="4">
    <source>
        <dbReference type="Proteomes" id="UP001642540"/>
    </source>
</evidence>
<dbReference type="InterPro" id="IPR041966">
    <property type="entry name" value="LOTUS-like"/>
</dbReference>
<proteinExistence type="predicted"/>
<feature type="compositionally biased region" description="Polar residues" evidence="1">
    <location>
        <begin position="171"/>
        <end position="180"/>
    </location>
</feature>
<feature type="region of interest" description="Disordered" evidence="1">
    <location>
        <begin position="171"/>
        <end position="243"/>
    </location>
</feature>
<gene>
    <name evidence="3" type="ORF">ODALV1_LOCUS30315</name>
</gene>
<organism evidence="3 4">
    <name type="scientific">Orchesella dallaii</name>
    <dbReference type="NCBI Taxonomy" id="48710"/>
    <lineage>
        <taxon>Eukaryota</taxon>
        <taxon>Metazoa</taxon>
        <taxon>Ecdysozoa</taxon>
        <taxon>Arthropoda</taxon>
        <taxon>Hexapoda</taxon>
        <taxon>Collembola</taxon>
        <taxon>Entomobryomorpha</taxon>
        <taxon>Entomobryoidea</taxon>
        <taxon>Orchesellidae</taxon>
        <taxon>Orchesellinae</taxon>
        <taxon>Orchesella</taxon>
    </lineage>
</organism>
<keyword evidence="4" id="KW-1185">Reference proteome</keyword>
<reference evidence="3 4" key="1">
    <citation type="submission" date="2024-08" db="EMBL/GenBank/DDBJ databases">
        <authorList>
            <person name="Cucini C."/>
            <person name="Frati F."/>
        </authorList>
    </citation>
    <scope>NUCLEOTIDE SEQUENCE [LARGE SCALE GENOMIC DNA]</scope>
</reference>
<dbReference type="Gene3D" id="3.30.420.610">
    <property type="entry name" value="LOTUS domain-like"/>
    <property type="match status" value="1"/>
</dbReference>
<dbReference type="PROSITE" id="PS51644">
    <property type="entry name" value="HTH_OST"/>
    <property type="match status" value="1"/>
</dbReference>
<dbReference type="EMBL" id="CAXLJM020000161">
    <property type="protein sequence ID" value="CAL8144840.1"/>
    <property type="molecule type" value="Genomic_DNA"/>
</dbReference>
<feature type="domain" description="HTH OST-type" evidence="2">
    <location>
        <begin position="18"/>
        <end position="90"/>
    </location>
</feature>
<protein>
    <recommendedName>
        <fullName evidence="2">HTH OST-type domain-containing protein</fullName>
    </recommendedName>
</protein>
<dbReference type="InterPro" id="IPR025605">
    <property type="entry name" value="OST-HTH/LOTUS_dom"/>
</dbReference>
<evidence type="ECO:0000313" key="3">
    <source>
        <dbReference type="EMBL" id="CAL8144840.1"/>
    </source>
</evidence>
<evidence type="ECO:0000256" key="1">
    <source>
        <dbReference type="SAM" id="MobiDB-lite"/>
    </source>
</evidence>
<sequence>MAPVSSWQWNPNPKQKELFEEWKKFCISLLITSREGFHVRSIPKMLEEQTGEPMPIRQMGFPSINHFLYTMAEHIEIRSLMGQHYVFVRDHSIPQELQHVRDMVLGQQKDKSCKSRTGKIRRPSKKQSCYVPIHEFLAESANAYSAYQQQQQRNPLPSRPVLVPMARYTNRNFGTSNRGINRSSSYQNNASSSRPFTTPKYPASKPSNYAVSTPSFTNWSDVPKTSNTPKPPLRNIQPEYTAPARPRYIEGLLDDDDTDDSDLEGFEIVSSIPSFKNQNKAASTMPPVSTIPAANSAVTSGLSSTTTTARPVQPSMPVTTKSSELWKITPEVASTSLTNQSNANAPSNFSYTTPTEIQQPRTVSSSGMVNNISNLHPRAIIGLRQTPSVVREQDEMVQSVINRITSANASHYASLQRESPKKLVSNPDPPKLKQLVEPSVETFTAPNPSFPVENKPASAAAKPVIDLHPNVGLQQTQSNGNLESKTRISAVIDLHPNIGYMLDRRNDLIPGSSAIRISFHLPNIKFPSFLKGGTKECNSLKAFLQLTKQSLDSLHPLTG</sequence>
<accession>A0ABP1S7Q9</accession>
<name>A0ABP1S7Q9_9HEXA</name>
<evidence type="ECO:0000259" key="2">
    <source>
        <dbReference type="PROSITE" id="PS51644"/>
    </source>
</evidence>